<dbReference type="NCBIfam" id="TIGR00277">
    <property type="entry name" value="HDIG"/>
    <property type="match status" value="1"/>
</dbReference>
<accession>A0ABT7EFC3</accession>
<sequence length="231" mass="26660">MKLQNILIDSLSCDSTYKKIIELDENKTLEKIIPKTKDMKLNGECKYHVVNVYNHSLNALKEFEDTIDEDKFFSSHLRSYIKDYLNSDAGTNLNKLQLLKLGIFLHDIGKPDSKTVDTEGRVHFKGHEIVGADIAVNLGKDLDLQEKTIDLLNIYVRHHMILLVTYKTNNMSHEKLFEIFETLGDDVIGVLLLGYCDIVATRKLLNPHEDTGVIKIYMEYALTNYIYKYKK</sequence>
<dbReference type="InterPro" id="IPR006674">
    <property type="entry name" value="HD_domain"/>
</dbReference>
<dbReference type="EMBL" id="JASKYM010000011">
    <property type="protein sequence ID" value="MDK2564743.1"/>
    <property type="molecule type" value="Genomic_DNA"/>
</dbReference>
<proteinExistence type="predicted"/>
<dbReference type="CDD" id="cd00077">
    <property type="entry name" value="HDc"/>
    <property type="match status" value="1"/>
</dbReference>
<dbReference type="Proteomes" id="UP001301012">
    <property type="component" value="Unassembled WGS sequence"/>
</dbReference>
<reference evidence="3 4" key="1">
    <citation type="submission" date="2023-05" db="EMBL/GenBank/DDBJ databases">
        <title>Rombocin, a short stable natural nisin variant, displays selective antimicrobial activity against Listeria monocytogenes and employs dual mode of action to kill target bacterial strains.</title>
        <authorList>
            <person name="Wambui J."/>
            <person name="Stephan R."/>
            <person name="Kuipers O.P."/>
        </authorList>
    </citation>
    <scope>NUCLEOTIDE SEQUENCE [LARGE SCALE GENOMIC DNA]</scope>
    <source>
        <strain evidence="3 4">RC002</strain>
    </source>
</reference>
<dbReference type="InterPro" id="IPR003607">
    <property type="entry name" value="HD/PDEase_dom"/>
</dbReference>
<evidence type="ECO:0000313" key="3">
    <source>
        <dbReference type="EMBL" id="MDK2564743.1"/>
    </source>
</evidence>
<dbReference type="InterPro" id="IPR006675">
    <property type="entry name" value="HDIG_dom"/>
</dbReference>
<comment type="caution">
    <text evidence="3">The sequence shown here is derived from an EMBL/GenBank/DDBJ whole genome shotgun (WGS) entry which is preliminary data.</text>
</comment>
<dbReference type="RefSeq" id="WP_284133657.1">
    <property type="nucleotide sequence ID" value="NZ_JASKYM010000011.1"/>
</dbReference>
<evidence type="ECO:0000259" key="2">
    <source>
        <dbReference type="Pfam" id="PF01966"/>
    </source>
</evidence>
<dbReference type="InterPro" id="IPR050124">
    <property type="entry name" value="tRNA_CCA-adding_enzyme"/>
</dbReference>
<evidence type="ECO:0000313" key="4">
    <source>
        <dbReference type="Proteomes" id="UP001301012"/>
    </source>
</evidence>
<evidence type="ECO:0000256" key="1">
    <source>
        <dbReference type="ARBA" id="ARBA00022741"/>
    </source>
</evidence>
<feature type="domain" description="HD" evidence="2">
    <location>
        <begin position="94"/>
        <end position="159"/>
    </location>
</feature>
<organism evidence="3 4">
    <name type="scientific">Romboutsia sedimentorum</name>
    <dbReference type="NCBI Taxonomy" id="1368474"/>
    <lineage>
        <taxon>Bacteria</taxon>
        <taxon>Bacillati</taxon>
        <taxon>Bacillota</taxon>
        <taxon>Clostridia</taxon>
        <taxon>Peptostreptococcales</taxon>
        <taxon>Peptostreptococcaceae</taxon>
        <taxon>Romboutsia</taxon>
    </lineage>
</organism>
<dbReference type="PANTHER" id="PTHR47545:SF2">
    <property type="entry name" value="CC-ADDING TRNA NUCLEOTIDYLTRANSFERASE"/>
    <property type="match status" value="1"/>
</dbReference>
<dbReference type="SUPFAM" id="SSF109604">
    <property type="entry name" value="HD-domain/PDEase-like"/>
    <property type="match status" value="1"/>
</dbReference>
<gene>
    <name evidence="3" type="ORF">QOZ84_14500</name>
</gene>
<protein>
    <submittedName>
        <fullName evidence="3">HD domain-containing protein</fullName>
    </submittedName>
</protein>
<name>A0ABT7EFC3_9FIRM</name>
<dbReference type="PANTHER" id="PTHR47545">
    <property type="entry name" value="MULTIFUNCTIONAL CCA PROTEIN"/>
    <property type="match status" value="1"/>
</dbReference>
<dbReference type="Pfam" id="PF01966">
    <property type="entry name" value="HD"/>
    <property type="match status" value="1"/>
</dbReference>
<keyword evidence="4" id="KW-1185">Reference proteome</keyword>
<dbReference type="Gene3D" id="1.10.3090.10">
    <property type="entry name" value="cca-adding enzyme, domain 2"/>
    <property type="match status" value="1"/>
</dbReference>
<keyword evidence="1" id="KW-0547">Nucleotide-binding</keyword>